<dbReference type="EMBL" id="JAHQIW010006910">
    <property type="protein sequence ID" value="KAJ1371094.1"/>
    <property type="molecule type" value="Genomic_DNA"/>
</dbReference>
<organism evidence="1 2">
    <name type="scientific">Parelaphostrongylus tenuis</name>
    <name type="common">Meningeal worm</name>
    <dbReference type="NCBI Taxonomy" id="148309"/>
    <lineage>
        <taxon>Eukaryota</taxon>
        <taxon>Metazoa</taxon>
        <taxon>Ecdysozoa</taxon>
        <taxon>Nematoda</taxon>
        <taxon>Chromadorea</taxon>
        <taxon>Rhabditida</taxon>
        <taxon>Rhabditina</taxon>
        <taxon>Rhabditomorpha</taxon>
        <taxon>Strongyloidea</taxon>
        <taxon>Metastrongylidae</taxon>
        <taxon>Parelaphostrongylus</taxon>
    </lineage>
</organism>
<evidence type="ECO:0000313" key="2">
    <source>
        <dbReference type="Proteomes" id="UP001196413"/>
    </source>
</evidence>
<evidence type="ECO:0000313" key="1">
    <source>
        <dbReference type="EMBL" id="KAJ1371094.1"/>
    </source>
</evidence>
<dbReference type="AlphaFoldDB" id="A0AAD5R7L3"/>
<accession>A0AAD5R7L3</accession>
<keyword evidence="2" id="KW-1185">Reference proteome</keyword>
<dbReference type="Proteomes" id="UP001196413">
    <property type="component" value="Unassembled WGS sequence"/>
</dbReference>
<name>A0AAD5R7L3_PARTN</name>
<reference evidence="1" key="1">
    <citation type="submission" date="2021-06" db="EMBL/GenBank/DDBJ databases">
        <title>Parelaphostrongylus tenuis whole genome reference sequence.</title>
        <authorList>
            <person name="Garwood T.J."/>
            <person name="Larsen P.A."/>
            <person name="Fountain-Jones N.M."/>
            <person name="Garbe J.R."/>
            <person name="Macchietto M.G."/>
            <person name="Kania S.A."/>
            <person name="Gerhold R.W."/>
            <person name="Richards J.E."/>
            <person name="Wolf T.M."/>
        </authorList>
    </citation>
    <scope>NUCLEOTIDE SEQUENCE</scope>
    <source>
        <strain evidence="1">MNPRO001-30</strain>
        <tissue evidence="1">Meninges</tissue>
    </source>
</reference>
<proteinExistence type="predicted"/>
<protein>
    <submittedName>
        <fullName evidence="1">Uncharacterized protein</fullName>
    </submittedName>
</protein>
<gene>
    <name evidence="1" type="ORF">KIN20_032970</name>
</gene>
<comment type="caution">
    <text evidence="1">The sequence shown here is derived from an EMBL/GenBank/DDBJ whole genome shotgun (WGS) entry which is preliminary data.</text>
</comment>
<sequence>MECQRAFSSADMKKESGCIIADNKVTGICIGVRNRGEMCNMAVAGMVERMPISANHVSISGTLSEYHYANLSKAIWESVVNRAIQMTSSSFVRHFFSASASISGS</sequence>